<dbReference type="Pfam" id="PF01740">
    <property type="entry name" value="STAS"/>
    <property type="match status" value="1"/>
</dbReference>
<evidence type="ECO:0000259" key="1">
    <source>
        <dbReference type="PROSITE" id="PS50801"/>
    </source>
</evidence>
<dbReference type="KEGG" id="nps:KRR39_03065"/>
<name>A0A975SZH9_9ACTN</name>
<dbReference type="Proteomes" id="UP000683575">
    <property type="component" value="Chromosome"/>
</dbReference>
<dbReference type="AlphaFoldDB" id="A0A975SZH9"/>
<proteinExistence type="predicted"/>
<reference evidence="2" key="1">
    <citation type="submission" date="2021-06" db="EMBL/GenBank/DDBJ databases">
        <title>Complete genome sequence of Nocardioides sp. G188.</title>
        <authorList>
            <person name="Im W.-T."/>
        </authorList>
    </citation>
    <scope>NUCLEOTIDE SEQUENCE</scope>
    <source>
        <strain evidence="2">G188</strain>
    </source>
</reference>
<dbReference type="InterPro" id="IPR002645">
    <property type="entry name" value="STAS_dom"/>
</dbReference>
<protein>
    <submittedName>
        <fullName evidence="2">STAS domain-containing protein</fullName>
    </submittedName>
</protein>
<accession>A0A975SZH9</accession>
<feature type="domain" description="STAS" evidence="1">
    <location>
        <begin position="3"/>
        <end position="95"/>
    </location>
</feature>
<dbReference type="RefSeq" id="WP_216940694.1">
    <property type="nucleotide sequence ID" value="NZ_CP077062.1"/>
</dbReference>
<keyword evidence="3" id="KW-1185">Reference proteome</keyword>
<dbReference type="InterPro" id="IPR003658">
    <property type="entry name" value="Anti-sigma_ant"/>
</dbReference>
<organism evidence="2 3">
    <name type="scientific">Nocardioides panacis</name>
    <dbReference type="NCBI Taxonomy" id="2849501"/>
    <lineage>
        <taxon>Bacteria</taxon>
        <taxon>Bacillati</taxon>
        <taxon>Actinomycetota</taxon>
        <taxon>Actinomycetes</taxon>
        <taxon>Propionibacteriales</taxon>
        <taxon>Nocardioidaceae</taxon>
        <taxon>Nocardioides</taxon>
    </lineage>
</organism>
<dbReference type="GO" id="GO:0043856">
    <property type="term" value="F:anti-sigma factor antagonist activity"/>
    <property type="evidence" value="ECO:0007669"/>
    <property type="project" value="InterPro"/>
</dbReference>
<evidence type="ECO:0000313" key="2">
    <source>
        <dbReference type="EMBL" id="QWZ08848.1"/>
    </source>
</evidence>
<dbReference type="NCBIfam" id="TIGR00377">
    <property type="entry name" value="ant_ant_sig"/>
    <property type="match status" value="1"/>
</dbReference>
<dbReference type="PROSITE" id="PS50801">
    <property type="entry name" value="STAS"/>
    <property type="match status" value="1"/>
</dbReference>
<gene>
    <name evidence="2" type="ORF">KRR39_03065</name>
</gene>
<dbReference type="CDD" id="cd07043">
    <property type="entry name" value="STAS_anti-anti-sigma_factors"/>
    <property type="match status" value="1"/>
</dbReference>
<evidence type="ECO:0000313" key="3">
    <source>
        <dbReference type="Proteomes" id="UP000683575"/>
    </source>
</evidence>
<dbReference type="PANTHER" id="PTHR33495">
    <property type="entry name" value="ANTI-SIGMA FACTOR ANTAGONIST TM_1081-RELATED-RELATED"/>
    <property type="match status" value="1"/>
</dbReference>
<dbReference type="EMBL" id="CP077062">
    <property type="protein sequence ID" value="QWZ08848.1"/>
    <property type="molecule type" value="Genomic_DNA"/>
</dbReference>
<sequence>MDLKVDSTSDGQVLTLVGRGEIDYATLDVLENELDKATDSEAETVVVDMKDVTYIDSAGLGVLVKAHRRMTSENRALVLRVTSPDIIKLFDITGLAHLFAVEMPYDADGPEGTASES</sequence>